<evidence type="ECO:0000256" key="2">
    <source>
        <dbReference type="ARBA" id="ARBA00022679"/>
    </source>
</evidence>
<dbReference type="AlphaFoldDB" id="A0A9P9J5J6"/>
<dbReference type="CDD" id="cd02440">
    <property type="entry name" value="AdoMet_MTases"/>
    <property type="match status" value="1"/>
</dbReference>
<dbReference type="Proteomes" id="UP000738349">
    <property type="component" value="Unassembled WGS sequence"/>
</dbReference>
<proteinExistence type="predicted"/>
<dbReference type="SUPFAM" id="SSF53335">
    <property type="entry name" value="S-adenosyl-L-methionine-dependent methyltransferases"/>
    <property type="match status" value="1"/>
</dbReference>
<dbReference type="EMBL" id="JAGMUV010000009">
    <property type="protein sequence ID" value="KAH7143523.1"/>
    <property type="molecule type" value="Genomic_DNA"/>
</dbReference>
<evidence type="ECO:0000259" key="4">
    <source>
        <dbReference type="Pfam" id="PF13649"/>
    </source>
</evidence>
<keyword evidence="2" id="KW-0808">Transferase</keyword>
<keyword evidence="6" id="KW-1185">Reference proteome</keyword>
<dbReference type="Gene3D" id="3.40.50.150">
    <property type="entry name" value="Vaccinia Virus protein VP39"/>
    <property type="match status" value="1"/>
</dbReference>
<keyword evidence="1 5" id="KW-0489">Methyltransferase</keyword>
<dbReference type="InterPro" id="IPR041698">
    <property type="entry name" value="Methyltransf_25"/>
</dbReference>
<dbReference type="PANTHER" id="PTHR43464">
    <property type="entry name" value="METHYLTRANSFERASE"/>
    <property type="match status" value="1"/>
</dbReference>
<sequence>MPQNVYDDPDFFQGYKNLRQSDTGLNGALEVPALQRLLPGLSGRRVLDLGCGFGDFARYARSHGAQSVEAIDISEKMIAEAQRLTADDSVTFLRCSVEDYSPEPESFHLVVSSMALHYIYDYRAVVNRVFAGLAPGGKFIFSVEHPLCTANPVGWVRDGDGKILHWPLDLYQSEGERQTSWFIDGVTKFHRTVETYVNTLIQEGFRLDHLGEPKPLAEFMSERPLLAETLRRPPILLLAAIKPNLEQ</sequence>
<gene>
    <name evidence="5" type="ORF">EDB81DRAFT_652123</name>
</gene>
<evidence type="ECO:0000313" key="6">
    <source>
        <dbReference type="Proteomes" id="UP000738349"/>
    </source>
</evidence>
<evidence type="ECO:0000256" key="1">
    <source>
        <dbReference type="ARBA" id="ARBA00022603"/>
    </source>
</evidence>
<feature type="domain" description="Methyltransferase" evidence="4">
    <location>
        <begin position="46"/>
        <end position="137"/>
    </location>
</feature>
<dbReference type="Pfam" id="PF13649">
    <property type="entry name" value="Methyltransf_25"/>
    <property type="match status" value="1"/>
</dbReference>
<dbReference type="GO" id="GO:0032259">
    <property type="term" value="P:methylation"/>
    <property type="evidence" value="ECO:0007669"/>
    <property type="project" value="UniProtKB-KW"/>
</dbReference>
<evidence type="ECO:0000256" key="3">
    <source>
        <dbReference type="ARBA" id="ARBA00022691"/>
    </source>
</evidence>
<protein>
    <submittedName>
        <fullName evidence="5">S-adenosyl-L-methionine-dependent methyltransferase</fullName>
    </submittedName>
</protein>
<comment type="caution">
    <text evidence="5">The sequence shown here is derived from an EMBL/GenBank/DDBJ whole genome shotgun (WGS) entry which is preliminary data.</text>
</comment>
<organism evidence="5 6">
    <name type="scientific">Dactylonectria macrodidyma</name>
    <dbReference type="NCBI Taxonomy" id="307937"/>
    <lineage>
        <taxon>Eukaryota</taxon>
        <taxon>Fungi</taxon>
        <taxon>Dikarya</taxon>
        <taxon>Ascomycota</taxon>
        <taxon>Pezizomycotina</taxon>
        <taxon>Sordariomycetes</taxon>
        <taxon>Hypocreomycetidae</taxon>
        <taxon>Hypocreales</taxon>
        <taxon>Nectriaceae</taxon>
        <taxon>Dactylonectria</taxon>
    </lineage>
</organism>
<evidence type="ECO:0000313" key="5">
    <source>
        <dbReference type="EMBL" id="KAH7143523.1"/>
    </source>
</evidence>
<reference evidence="5" key="1">
    <citation type="journal article" date="2021" name="Nat. Commun.">
        <title>Genetic determinants of endophytism in the Arabidopsis root mycobiome.</title>
        <authorList>
            <person name="Mesny F."/>
            <person name="Miyauchi S."/>
            <person name="Thiergart T."/>
            <person name="Pickel B."/>
            <person name="Atanasova L."/>
            <person name="Karlsson M."/>
            <person name="Huettel B."/>
            <person name="Barry K.W."/>
            <person name="Haridas S."/>
            <person name="Chen C."/>
            <person name="Bauer D."/>
            <person name="Andreopoulos W."/>
            <person name="Pangilinan J."/>
            <person name="LaButti K."/>
            <person name="Riley R."/>
            <person name="Lipzen A."/>
            <person name="Clum A."/>
            <person name="Drula E."/>
            <person name="Henrissat B."/>
            <person name="Kohler A."/>
            <person name="Grigoriev I.V."/>
            <person name="Martin F.M."/>
            <person name="Hacquard S."/>
        </authorList>
    </citation>
    <scope>NUCLEOTIDE SEQUENCE</scope>
    <source>
        <strain evidence="5">MPI-CAGE-AT-0147</strain>
    </source>
</reference>
<name>A0A9P9J5J6_9HYPO</name>
<keyword evidence="3" id="KW-0949">S-adenosyl-L-methionine</keyword>
<dbReference type="OrthoDB" id="66144at2759"/>
<accession>A0A9P9J5J6</accession>
<dbReference type="GO" id="GO:0008168">
    <property type="term" value="F:methyltransferase activity"/>
    <property type="evidence" value="ECO:0007669"/>
    <property type="project" value="UniProtKB-KW"/>
</dbReference>
<dbReference type="InterPro" id="IPR029063">
    <property type="entry name" value="SAM-dependent_MTases_sf"/>
</dbReference>
<dbReference type="PANTHER" id="PTHR43464:SF19">
    <property type="entry name" value="UBIQUINONE BIOSYNTHESIS O-METHYLTRANSFERASE, MITOCHONDRIAL"/>
    <property type="match status" value="1"/>
</dbReference>